<reference evidence="2 3" key="1">
    <citation type="submission" date="2020-06" db="EMBL/GenBank/DDBJ databases">
        <title>Draft genome of Uliginosibacterium sp. IMCC34675.</title>
        <authorList>
            <person name="Song J."/>
        </authorList>
    </citation>
    <scope>NUCLEOTIDE SEQUENCE [LARGE SCALE GENOMIC DNA]</scope>
    <source>
        <strain evidence="2 3">IMCC34675</strain>
    </source>
</reference>
<proteinExistence type="predicted"/>
<keyword evidence="1" id="KW-1133">Transmembrane helix</keyword>
<evidence type="ECO:0000313" key="2">
    <source>
        <dbReference type="EMBL" id="NSL55071.1"/>
    </source>
</evidence>
<feature type="transmembrane region" description="Helical" evidence="1">
    <location>
        <begin position="34"/>
        <end position="59"/>
    </location>
</feature>
<comment type="caution">
    <text evidence="2">The sequence shown here is derived from an EMBL/GenBank/DDBJ whole genome shotgun (WGS) entry which is preliminary data.</text>
</comment>
<keyword evidence="3" id="KW-1185">Reference proteome</keyword>
<dbReference type="EMBL" id="JABCSC020000002">
    <property type="protein sequence ID" value="NSL55071.1"/>
    <property type="molecule type" value="Genomic_DNA"/>
</dbReference>
<dbReference type="InterPro" id="IPR023298">
    <property type="entry name" value="ATPase_P-typ_TM_dom_sf"/>
</dbReference>
<protein>
    <submittedName>
        <fullName evidence="2">Uncharacterized protein</fullName>
    </submittedName>
</protein>
<name>A0ABX2IEN7_9RHOO</name>
<evidence type="ECO:0000313" key="3">
    <source>
        <dbReference type="Proteomes" id="UP000778523"/>
    </source>
</evidence>
<dbReference type="SUPFAM" id="SSF81665">
    <property type="entry name" value="Calcium ATPase, transmembrane domain M"/>
    <property type="match status" value="1"/>
</dbReference>
<accession>A0ABX2IEN7</accession>
<sequence length="73" mass="7484">MAPPAGLSAVLAAARLNADTCNELPASEQGSCFLQILLYVVLQPVLALLLGGAVADLLLGDRIEAPLIVKVVC</sequence>
<dbReference type="Proteomes" id="UP000778523">
    <property type="component" value="Unassembled WGS sequence"/>
</dbReference>
<evidence type="ECO:0000256" key="1">
    <source>
        <dbReference type="SAM" id="Phobius"/>
    </source>
</evidence>
<keyword evidence="1" id="KW-0812">Transmembrane</keyword>
<dbReference type="RefSeq" id="WP_170021545.1">
    <property type="nucleotide sequence ID" value="NZ_JABCSC020000002.1"/>
</dbReference>
<organism evidence="2 3">
    <name type="scientific">Uliginosibacterium aquaticum</name>
    <dbReference type="NCBI Taxonomy" id="2731212"/>
    <lineage>
        <taxon>Bacteria</taxon>
        <taxon>Pseudomonadati</taxon>
        <taxon>Pseudomonadota</taxon>
        <taxon>Betaproteobacteria</taxon>
        <taxon>Rhodocyclales</taxon>
        <taxon>Zoogloeaceae</taxon>
        <taxon>Uliginosibacterium</taxon>
    </lineage>
</organism>
<gene>
    <name evidence="2" type="ORF">HJ583_008565</name>
</gene>
<keyword evidence="1" id="KW-0472">Membrane</keyword>